<gene>
    <name evidence="16" type="ORF">DDZ16_07270</name>
</gene>
<proteinExistence type="predicted"/>
<evidence type="ECO:0000256" key="7">
    <source>
        <dbReference type="ARBA" id="ARBA00022801"/>
    </source>
</evidence>
<organism evidence="16 17">
    <name type="scientific">Marinilabilia rubra</name>
    <dbReference type="NCBI Taxonomy" id="2162893"/>
    <lineage>
        <taxon>Bacteria</taxon>
        <taxon>Pseudomonadati</taxon>
        <taxon>Bacteroidota</taxon>
        <taxon>Bacteroidia</taxon>
        <taxon>Marinilabiliales</taxon>
        <taxon>Marinilabiliaceae</taxon>
        <taxon>Marinilabilia</taxon>
    </lineage>
</organism>
<evidence type="ECO:0000256" key="14">
    <source>
        <dbReference type="ARBA" id="ARBA00042373"/>
    </source>
</evidence>
<dbReference type="GO" id="GO:0071555">
    <property type="term" value="P:cell wall organization"/>
    <property type="evidence" value="ECO:0007669"/>
    <property type="project" value="UniProtKB-KW"/>
</dbReference>
<keyword evidence="8" id="KW-0472">Membrane</keyword>
<keyword evidence="3" id="KW-1003">Cell membrane</keyword>
<keyword evidence="10" id="KW-0119">Carbohydrate metabolism</keyword>
<reference evidence="16 17" key="1">
    <citation type="submission" date="2018-05" db="EMBL/GenBank/DDBJ databases">
        <title>Marinilabilia rubrum sp. nov., isolated from saltern sediment.</title>
        <authorList>
            <person name="Zhang R."/>
        </authorList>
    </citation>
    <scope>NUCLEOTIDE SEQUENCE [LARGE SCALE GENOMIC DNA]</scope>
    <source>
        <strain evidence="16 17">WTE16</strain>
    </source>
</reference>
<comment type="function">
    <text evidence="13">Glucanases play a role in cell expansion during growth, in cell-cell fusion during mating, and in spore release during sporulation. This enzyme may be involved in beta-glucan degradation. Active on laminarin and lichenan.</text>
</comment>
<dbReference type="Proteomes" id="UP000244956">
    <property type="component" value="Unassembled WGS sequence"/>
</dbReference>
<dbReference type="AlphaFoldDB" id="A0A2U2BAP6"/>
<evidence type="ECO:0000256" key="11">
    <source>
        <dbReference type="ARBA" id="ARBA00023316"/>
    </source>
</evidence>
<dbReference type="Pfam" id="PF00332">
    <property type="entry name" value="Glyco_hydro_17"/>
    <property type="match status" value="1"/>
</dbReference>
<evidence type="ECO:0000256" key="6">
    <source>
        <dbReference type="ARBA" id="ARBA00022729"/>
    </source>
</evidence>
<dbReference type="GO" id="GO:0042973">
    <property type="term" value="F:glucan endo-1,3-beta-D-glucosidase activity"/>
    <property type="evidence" value="ECO:0007669"/>
    <property type="project" value="TreeGrafter"/>
</dbReference>
<dbReference type="PROSITE" id="PS51257">
    <property type="entry name" value="PROKAR_LIPOPROTEIN"/>
    <property type="match status" value="1"/>
</dbReference>
<dbReference type="InterPro" id="IPR000490">
    <property type="entry name" value="Glyco_hydro_17"/>
</dbReference>
<accession>A0A2U2BAP6</accession>
<dbReference type="EMBL" id="QEWP01000004">
    <property type="protein sequence ID" value="PWE00145.1"/>
    <property type="molecule type" value="Genomic_DNA"/>
</dbReference>
<keyword evidence="5" id="KW-0964">Secreted</keyword>
<dbReference type="GO" id="GO:0009986">
    <property type="term" value="C:cell surface"/>
    <property type="evidence" value="ECO:0007669"/>
    <property type="project" value="TreeGrafter"/>
</dbReference>
<keyword evidence="6" id="KW-0732">Signal</keyword>
<evidence type="ECO:0000313" key="17">
    <source>
        <dbReference type="Proteomes" id="UP000244956"/>
    </source>
</evidence>
<evidence type="ECO:0000313" key="16">
    <source>
        <dbReference type="EMBL" id="PWE00145.1"/>
    </source>
</evidence>
<evidence type="ECO:0000256" key="8">
    <source>
        <dbReference type="ARBA" id="ARBA00023136"/>
    </source>
</evidence>
<keyword evidence="4" id="KW-0134">Cell wall</keyword>
<evidence type="ECO:0000256" key="1">
    <source>
        <dbReference type="ARBA" id="ARBA00004191"/>
    </source>
</evidence>
<comment type="caution">
    <text evidence="16">The sequence shown here is derived from an EMBL/GenBank/DDBJ whole genome shotgun (WGS) entry which is preliminary data.</text>
</comment>
<dbReference type="PANTHER" id="PTHR16631:SF17">
    <property type="entry name" value="GLUCAN ENDO-1,3-BETA-GLUCOSIDASE BTGC"/>
    <property type="match status" value="1"/>
</dbReference>
<evidence type="ECO:0000256" key="4">
    <source>
        <dbReference type="ARBA" id="ARBA00022512"/>
    </source>
</evidence>
<sequence length="364" mass="41100">MIIDKIKMSMSRFLIVSIILASTLLAGVSGCRSGNKQQKDTTDSEMKSASIQQNEEDLLAGTYRAVCYSGFRSGQHPDRGDGAVLPSDEEILEDLKIISEDSLFNLIRLYDSQENSASVLRVIKEHNLPVKVMLGIWLKAELSNHEGCAWLNEPIPQEVLEQNRQDNQEEIQRGINLANQYPDIVAAVNVGNEALVDWNDHLVETDSVIAYCQKVKEAINQPVTVAENYEWWAAHGEKLANELDFIAIHIYPVWEGKDIDEGLSYSIENVQKVRDALPNSTIVISEAGWASEGSEFGERASEDKQLRYYNELMAWADKMNITTFFFEAFDEDWKGDPNNPLGAEKHWGLFNIDRSPKKVMTQNN</sequence>
<evidence type="ECO:0000256" key="13">
    <source>
        <dbReference type="ARBA" id="ARBA00037649"/>
    </source>
</evidence>
<keyword evidence="12" id="KW-0624">Polysaccharide degradation</keyword>
<dbReference type="InterPro" id="IPR050732">
    <property type="entry name" value="Beta-glucan_modifiers"/>
</dbReference>
<name>A0A2U2BAP6_9BACT</name>
<dbReference type="GO" id="GO:0005576">
    <property type="term" value="C:extracellular region"/>
    <property type="evidence" value="ECO:0007669"/>
    <property type="project" value="TreeGrafter"/>
</dbReference>
<dbReference type="InterPro" id="IPR017853">
    <property type="entry name" value="GH"/>
</dbReference>
<evidence type="ECO:0000256" key="12">
    <source>
        <dbReference type="ARBA" id="ARBA00023326"/>
    </source>
</evidence>
<evidence type="ECO:0000256" key="10">
    <source>
        <dbReference type="ARBA" id="ARBA00023277"/>
    </source>
</evidence>
<dbReference type="GO" id="GO:0000272">
    <property type="term" value="P:polysaccharide catabolic process"/>
    <property type="evidence" value="ECO:0007669"/>
    <property type="project" value="UniProtKB-KW"/>
</dbReference>
<evidence type="ECO:0000256" key="5">
    <source>
        <dbReference type="ARBA" id="ARBA00022525"/>
    </source>
</evidence>
<dbReference type="SUPFAM" id="SSF51445">
    <property type="entry name" value="(Trans)glycosidases"/>
    <property type="match status" value="1"/>
</dbReference>
<keyword evidence="17" id="KW-1185">Reference proteome</keyword>
<keyword evidence="7 16" id="KW-0378">Hydrolase</keyword>
<dbReference type="GO" id="GO:0005886">
    <property type="term" value="C:plasma membrane"/>
    <property type="evidence" value="ECO:0007669"/>
    <property type="project" value="UniProtKB-SubCell"/>
</dbReference>
<dbReference type="Gene3D" id="3.20.20.80">
    <property type="entry name" value="Glycosidases"/>
    <property type="match status" value="1"/>
</dbReference>
<keyword evidence="9" id="KW-0325">Glycoprotein</keyword>
<evidence type="ECO:0000256" key="15">
    <source>
        <dbReference type="ARBA" id="ARBA00043078"/>
    </source>
</evidence>
<protein>
    <recommendedName>
        <fullName evidence="15">Endo-1,3-beta-glucanase btgC</fullName>
    </recommendedName>
    <alternativeName>
        <fullName evidence="14">Laminarinase btgC</fullName>
    </alternativeName>
</protein>
<evidence type="ECO:0000256" key="9">
    <source>
        <dbReference type="ARBA" id="ARBA00023180"/>
    </source>
</evidence>
<keyword evidence="11" id="KW-0961">Cell wall biogenesis/degradation</keyword>
<dbReference type="PANTHER" id="PTHR16631">
    <property type="entry name" value="GLUCAN 1,3-BETA-GLUCOSIDASE"/>
    <property type="match status" value="1"/>
</dbReference>
<comment type="subcellular location">
    <subcellularLocation>
        <location evidence="2">Cell membrane</location>
    </subcellularLocation>
    <subcellularLocation>
        <location evidence="1">Secreted</location>
        <location evidence="1">Cell wall</location>
    </subcellularLocation>
</comment>
<evidence type="ECO:0000256" key="3">
    <source>
        <dbReference type="ARBA" id="ARBA00022475"/>
    </source>
</evidence>
<evidence type="ECO:0000256" key="2">
    <source>
        <dbReference type="ARBA" id="ARBA00004236"/>
    </source>
</evidence>